<proteinExistence type="predicted"/>
<dbReference type="Proteomes" id="UP000240384">
    <property type="component" value="Segment"/>
</dbReference>
<accession>A0A2H4P9Z9</accession>
<dbReference type="OrthoDB" id="26370at10239"/>
<organism evidence="1 2">
    <name type="scientific">Gordonia phage Mahdia</name>
    <dbReference type="NCBI Taxonomy" id="2047873"/>
    <lineage>
        <taxon>Viruses</taxon>
        <taxon>Duplodnaviria</taxon>
        <taxon>Heunggongvirae</taxon>
        <taxon>Uroviricota</taxon>
        <taxon>Caudoviricetes</taxon>
        <taxon>Gustavvirus</taxon>
        <taxon>Gustavvirus mahdia</taxon>
    </lineage>
</organism>
<keyword evidence="2" id="KW-1185">Reference proteome</keyword>
<evidence type="ECO:0000313" key="2">
    <source>
        <dbReference type="Proteomes" id="UP000240384"/>
    </source>
</evidence>
<name>A0A2H4P9Z9_9CAUD</name>
<evidence type="ECO:0000313" key="1">
    <source>
        <dbReference type="EMBL" id="ATW59058.1"/>
    </source>
</evidence>
<sequence>MGNANKAKGDRAEAAVRDYIVEYFPESWRTRAGWDEDRGDIVLDLLGDKILTWAIQVKDVGSPSWREWFTQVADQVKAGGHQGGVIWWKLRGKGHPKDWRVVMTGEAYLHLMTRLRTLEHHLDGVGSDGEVYR</sequence>
<gene>
    <name evidence="1" type="ORF">PBI_MAHDIA_59</name>
</gene>
<dbReference type="EMBL" id="MG198783">
    <property type="protein sequence ID" value="ATW59058.1"/>
    <property type="molecule type" value="Genomic_DNA"/>
</dbReference>
<reference evidence="2" key="1">
    <citation type="submission" date="2017-10" db="EMBL/GenBank/DDBJ databases">
        <authorList>
            <person name="Banno H."/>
            <person name="Chua N.-H."/>
        </authorList>
    </citation>
    <scope>NUCLEOTIDE SEQUENCE [LARGE SCALE GENOMIC DNA]</scope>
</reference>
<protein>
    <submittedName>
        <fullName evidence="1">Holliday junction resolvase</fullName>
    </submittedName>
</protein>